<dbReference type="SMART" id="SM00636">
    <property type="entry name" value="Glyco_18"/>
    <property type="match status" value="1"/>
</dbReference>
<proteinExistence type="predicted"/>
<dbReference type="Gene3D" id="3.20.20.80">
    <property type="entry name" value="Glycosidases"/>
    <property type="match status" value="1"/>
</dbReference>
<keyword evidence="2" id="KW-1185">Reference proteome</keyword>
<reference evidence="3" key="2">
    <citation type="submission" date="2025-08" db="UniProtKB">
        <authorList>
            <consortium name="RefSeq"/>
        </authorList>
    </citation>
    <scope>IDENTIFICATION</scope>
    <source>
        <tissue evidence="3">Leaf</tissue>
    </source>
</reference>
<gene>
    <name evidence="3" type="primary">LOC104723064</name>
</gene>
<reference evidence="2" key="1">
    <citation type="journal article" date="2014" name="Nat. Commun.">
        <title>The emerging biofuel crop Camelina sativa retains a highly undifferentiated hexaploid genome structure.</title>
        <authorList>
            <person name="Kagale S."/>
            <person name="Koh C."/>
            <person name="Nixon J."/>
            <person name="Bollina V."/>
            <person name="Clarke W.E."/>
            <person name="Tuteja R."/>
            <person name="Spillane C."/>
            <person name="Robinson S.J."/>
            <person name="Links M.G."/>
            <person name="Clarke C."/>
            <person name="Higgins E.E."/>
            <person name="Huebert T."/>
            <person name="Sharpe A.G."/>
            <person name="Parkin I.A."/>
        </authorList>
    </citation>
    <scope>NUCLEOTIDE SEQUENCE [LARGE SCALE GENOMIC DNA]</scope>
    <source>
        <strain evidence="2">cv. DH55</strain>
    </source>
</reference>
<feature type="domain" description="GH18" evidence="1">
    <location>
        <begin position="14"/>
        <end position="363"/>
    </location>
</feature>
<dbReference type="SUPFAM" id="SSF51445">
    <property type="entry name" value="(Trans)glycosidases"/>
    <property type="match status" value="1"/>
</dbReference>
<protein>
    <submittedName>
        <fullName evidence="3">Chitotriosidase-1-like</fullName>
    </submittedName>
</protein>
<dbReference type="InterPro" id="IPR017853">
    <property type="entry name" value="GH"/>
</dbReference>
<dbReference type="InterPro" id="IPR050314">
    <property type="entry name" value="Glycosyl_Hydrlase_18"/>
</dbReference>
<dbReference type="Gene3D" id="3.10.50.10">
    <property type="match status" value="1"/>
</dbReference>
<sequence length="363" mass="40263">MSSDEENQGTPASVVKAAYWYPDGETPEAITSAETIPSALFTHLFCAFANIATDSYRVYIPPKHDYMFSTFTETVKIGNEKVKTLLSIGGRSGNNSAFASMASKQLLRTMFIDSWIWIARSYGFHGLDLSWEYPNSDAEMNDFGDLIRELRNTVNAESSLTNRPILLLTAAVYYSPVYKKFTYPVEVMKDSLDWVNIIAYDFCGPSSTLGLPACLYNPWDKDPCGDSGLKQWIKAGLPEKKAVFGFSYLGLSWSWNAEDDKDHGNDAAAITRGGVALSPNGSITYSKIKEFIKDYGPTTEHDTVVVEDYCFSKEILIRYDDTQSVVTKVGYAKQNGLLGYFAWNVGADDNTLLSTAASQAWDA</sequence>
<dbReference type="Proteomes" id="UP000694864">
    <property type="component" value="Chromosome 11"/>
</dbReference>
<accession>A0ABM0UDQ6</accession>
<dbReference type="RefSeq" id="XP_010439658.1">
    <property type="nucleotide sequence ID" value="XM_010441356.1"/>
</dbReference>
<evidence type="ECO:0000259" key="1">
    <source>
        <dbReference type="PROSITE" id="PS51910"/>
    </source>
</evidence>
<dbReference type="InterPro" id="IPR029070">
    <property type="entry name" value="Chitinase_insertion_sf"/>
</dbReference>
<evidence type="ECO:0000313" key="3">
    <source>
        <dbReference type="RefSeq" id="XP_010439658.1"/>
    </source>
</evidence>
<dbReference type="Pfam" id="PF00704">
    <property type="entry name" value="Glyco_hydro_18"/>
    <property type="match status" value="1"/>
</dbReference>
<dbReference type="PANTHER" id="PTHR11177">
    <property type="entry name" value="CHITINASE"/>
    <property type="match status" value="1"/>
</dbReference>
<dbReference type="GeneID" id="104723064"/>
<name>A0ABM0UDQ6_CAMSA</name>
<dbReference type="PANTHER" id="PTHR11177:SF393">
    <property type="entry name" value="CHITINASE-LIKE PROTEIN-RELATED"/>
    <property type="match status" value="1"/>
</dbReference>
<dbReference type="PROSITE" id="PS51910">
    <property type="entry name" value="GH18_2"/>
    <property type="match status" value="1"/>
</dbReference>
<dbReference type="InterPro" id="IPR011583">
    <property type="entry name" value="Chitinase_II/V-like_cat"/>
</dbReference>
<evidence type="ECO:0000313" key="2">
    <source>
        <dbReference type="Proteomes" id="UP000694864"/>
    </source>
</evidence>
<organism evidence="2 3">
    <name type="scientific">Camelina sativa</name>
    <name type="common">False flax</name>
    <name type="synonym">Myagrum sativum</name>
    <dbReference type="NCBI Taxonomy" id="90675"/>
    <lineage>
        <taxon>Eukaryota</taxon>
        <taxon>Viridiplantae</taxon>
        <taxon>Streptophyta</taxon>
        <taxon>Embryophyta</taxon>
        <taxon>Tracheophyta</taxon>
        <taxon>Spermatophyta</taxon>
        <taxon>Magnoliopsida</taxon>
        <taxon>eudicotyledons</taxon>
        <taxon>Gunneridae</taxon>
        <taxon>Pentapetalae</taxon>
        <taxon>rosids</taxon>
        <taxon>malvids</taxon>
        <taxon>Brassicales</taxon>
        <taxon>Brassicaceae</taxon>
        <taxon>Camelineae</taxon>
        <taxon>Camelina</taxon>
    </lineage>
</organism>
<dbReference type="InterPro" id="IPR001223">
    <property type="entry name" value="Glyco_hydro18_cat"/>
</dbReference>